<accession>A0A3E2MYF9</accession>
<evidence type="ECO:0000313" key="2">
    <source>
        <dbReference type="EMBL" id="RFZ43907.1"/>
    </source>
</evidence>
<feature type="region of interest" description="Disordered" evidence="1">
    <location>
        <begin position="54"/>
        <end position="97"/>
    </location>
</feature>
<protein>
    <submittedName>
        <fullName evidence="2">Uncharacterized protein</fullName>
    </submittedName>
</protein>
<evidence type="ECO:0000256" key="1">
    <source>
        <dbReference type="SAM" id="MobiDB-lite"/>
    </source>
</evidence>
<dbReference type="EMBL" id="PEDF01000048">
    <property type="protein sequence ID" value="RFZ43907.1"/>
    <property type="molecule type" value="Genomic_DNA"/>
</dbReference>
<evidence type="ECO:0000313" key="3">
    <source>
        <dbReference type="Proteomes" id="UP000257451"/>
    </source>
</evidence>
<proteinExistence type="predicted"/>
<reference evidence="2 3" key="1">
    <citation type="journal article" date="2018" name="Sci. Rep.">
        <title>Extensive genomic diversity among Mycobacterium marinum strains revealed by whole genome sequencing.</title>
        <authorList>
            <person name="Das S."/>
            <person name="Pettersson B.M."/>
            <person name="Behra P.R."/>
            <person name="Mallick A."/>
            <person name="Cheramie M."/>
            <person name="Ramesh M."/>
            <person name="Shirreff L."/>
            <person name="DuCote T."/>
            <person name="Dasgupta S."/>
            <person name="Ennis D.G."/>
            <person name="Kirsebom L.A."/>
        </authorList>
    </citation>
    <scope>NUCLEOTIDE SEQUENCE [LARGE SCALE GENOMIC DNA]</scope>
    <source>
        <strain evidence="2 3">Davis1</strain>
    </source>
</reference>
<dbReference type="AlphaFoldDB" id="A0A3E2MYF9"/>
<dbReference type="RefSeq" id="WP_142926721.1">
    <property type="nucleotide sequence ID" value="NZ_PEDF01000048.1"/>
</dbReference>
<organism evidence="2 3">
    <name type="scientific">Mycobacterium marinum</name>
    <dbReference type="NCBI Taxonomy" id="1781"/>
    <lineage>
        <taxon>Bacteria</taxon>
        <taxon>Bacillati</taxon>
        <taxon>Actinomycetota</taxon>
        <taxon>Actinomycetes</taxon>
        <taxon>Mycobacteriales</taxon>
        <taxon>Mycobacteriaceae</taxon>
        <taxon>Mycobacterium</taxon>
        <taxon>Mycobacterium ulcerans group</taxon>
    </lineage>
</organism>
<feature type="region of interest" description="Disordered" evidence="1">
    <location>
        <begin position="1"/>
        <end position="26"/>
    </location>
</feature>
<dbReference type="Proteomes" id="UP000257451">
    <property type="component" value="Unassembled WGS sequence"/>
</dbReference>
<gene>
    <name evidence="2" type="ORF">DAVIS_01859</name>
</gene>
<name>A0A3E2MYF9_MYCMR</name>
<sequence length="97" mass="10745">MTAPEPWLDAPLDLPPRQRRSQDPHLLARGQRHTDTEFGFGAGLVAPHLNGWPPSEDGVYMPRCPRVDPPPRGIGQPQQHRRPRGEARGYPGDQVAG</sequence>
<comment type="caution">
    <text evidence="2">The sequence shown here is derived from an EMBL/GenBank/DDBJ whole genome shotgun (WGS) entry which is preliminary data.</text>
</comment>